<evidence type="ECO:0000256" key="1">
    <source>
        <dbReference type="SAM" id="MobiDB-lite"/>
    </source>
</evidence>
<feature type="compositionally biased region" description="Basic and acidic residues" evidence="1">
    <location>
        <begin position="99"/>
        <end position="111"/>
    </location>
</feature>
<feature type="compositionally biased region" description="Polar residues" evidence="1">
    <location>
        <begin position="112"/>
        <end position="127"/>
    </location>
</feature>
<gene>
    <name evidence="2" type="ORF">METZ01_LOCUS18889</name>
</gene>
<proteinExistence type="predicted"/>
<protein>
    <submittedName>
        <fullName evidence="2">Uncharacterized protein</fullName>
    </submittedName>
</protein>
<reference evidence="2" key="1">
    <citation type="submission" date="2018-05" db="EMBL/GenBank/DDBJ databases">
        <authorList>
            <person name="Lanie J.A."/>
            <person name="Ng W.-L."/>
            <person name="Kazmierczak K.M."/>
            <person name="Andrzejewski T.M."/>
            <person name="Davidsen T.M."/>
            <person name="Wayne K.J."/>
            <person name="Tettelin H."/>
            <person name="Glass J.I."/>
            <person name="Rusch D."/>
            <person name="Podicherti R."/>
            <person name="Tsui H.-C.T."/>
            <person name="Winkler M.E."/>
        </authorList>
    </citation>
    <scope>NUCLEOTIDE SEQUENCE</scope>
</reference>
<dbReference type="AlphaFoldDB" id="A0A381PG99"/>
<organism evidence="2">
    <name type="scientific">marine metagenome</name>
    <dbReference type="NCBI Taxonomy" id="408172"/>
    <lineage>
        <taxon>unclassified sequences</taxon>
        <taxon>metagenomes</taxon>
        <taxon>ecological metagenomes</taxon>
    </lineage>
</organism>
<evidence type="ECO:0000313" key="2">
    <source>
        <dbReference type="EMBL" id="SUZ66035.1"/>
    </source>
</evidence>
<accession>A0A381PG99</accession>
<feature type="region of interest" description="Disordered" evidence="1">
    <location>
        <begin position="95"/>
        <end position="128"/>
    </location>
</feature>
<name>A0A381PG99_9ZZZZ</name>
<dbReference type="EMBL" id="UINC01000974">
    <property type="protein sequence ID" value="SUZ66035.1"/>
    <property type="molecule type" value="Genomic_DNA"/>
</dbReference>
<sequence length="163" mass="18777">MYRLFGEDMKWFKFEPQEEEITEAETSPVLVYLSPEALKHAVIVDDFGSFQDSPECIPGGRLFEVSRQYSYRLRQVADLVEEPLEDHNFQMKAQSKRNFHAEIRPDKRLNSTEDSMSAGSQNATYPESSLLDIAKNSGEVTQPLQKVRPEQVPFKDLESLFVK</sequence>